<dbReference type="NCBIfam" id="TIGR03177">
    <property type="entry name" value="pilus_cpaB"/>
    <property type="match status" value="1"/>
</dbReference>
<evidence type="ECO:0000256" key="1">
    <source>
        <dbReference type="SAM" id="MobiDB-lite"/>
    </source>
</evidence>
<dbReference type="Pfam" id="PF16976">
    <property type="entry name" value="RcpC"/>
    <property type="match status" value="1"/>
</dbReference>
<reference evidence="3 4" key="1">
    <citation type="submission" date="2019-02" db="EMBL/GenBank/DDBJ databases">
        <title>Deep-cultivation of Planctomycetes and their phenomic and genomic characterization uncovers novel biology.</title>
        <authorList>
            <person name="Wiegand S."/>
            <person name="Jogler M."/>
            <person name="Boedeker C."/>
            <person name="Pinto D."/>
            <person name="Vollmers J."/>
            <person name="Rivas-Marin E."/>
            <person name="Kohn T."/>
            <person name="Peeters S.H."/>
            <person name="Heuer A."/>
            <person name="Rast P."/>
            <person name="Oberbeckmann S."/>
            <person name="Bunk B."/>
            <person name="Jeske O."/>
            <person name="Meyerdierks A."/>
            <person name="Storesund J.E."/>
            <person name="Kallscheuer N."/>
            <person name="Luecker S."/>
            <person name="Lage O.M."/>
            <person name="Pohl T."/>
            <person name="Merkel B.J."/>
            <person name="Hornburger P."/>
            <person name="Mueller R.-W."/>
            <person name="Bruemmer F."/>
            <person name="Labrenz M."/>
            <person name="Spormann A.M."/>
            <person name="Op den Camp H."/>
            <person name="Overmann J."/>
            <person name="Amann R."/>
            <person name="Jetten M.S.M."/>
            <person name="Mascher T."/>
            <person name="Medema M.H."/>
            <person name="Devos D.P."/>
            <person name="Kaster A.-K."/>
            <person name="Ovreas L."/>
            <person name="Rohde M."/>
            <person name="Galperin M.Y."/>
            <person name="Jogler C."/>
        </authorList>
    </citation>
    <scope>NUCLEOTIDE SEQUENCE [LARGE SCALE GENOMIC DNA]</scope>
    <source>
        <strain evidence="3 4">ETA_A8</strain>
    </source>
</reference>
<dbReference type="KEGG" id="aagg:ETAA8_61850"/>
<dbReference type="RefSeq" id="WP_145097489.1">
    <property type="nucleotide sequence ID" value="NZ_CP036274.1"/>
</dbReference>
<feature type="domain" description="SAF" evidence="2">
    <location>
        <begin position="51"/>
        <end position="114"/>
    </location>
</feature>
<dbReference type="InterPro" id="IPR017592">
    <property type="entry name" value="Pilus_assmbl_Flp-typ_CpaB"/>
</dbReference>
<dbReference type="InterPro" id="IPR013974">
    <property type="entry name" value="SAF"/>
</dbReference>
<keyword evidence="4" id="KW-1185">Reference proteome</keyword>
<sequence length="342" mass="36399">MKRISPATVTFGLMAVVLGLVAAYIVKQALNKPVVVQPPPVVVPAPVDPGVRVVFAKANITKNSRILAGDLYTTFVPRTAKAATGTVPDVSQIEGRISKVTIKAGQAIRDEYLLGIGEGLPNLAERLPPGMRAVTVSVQDPEAGGKRLAEGDHVDISLTVEGTHPDLGEVTTRTLMRNVLVVDAIASRPTIRGVRRSQDQMESNLTFAVSPADANKLIVAQRTGTLKVNLVAAADLQQPPLDANDSITRRQLLGLADIPPPVQVVPPRKYTVEKWSGGSMRVLEMSGDRVRDVRDVNTNTKAVEPPPAAADPFKTSSTHSGVKEPVRGAVQYEADYAAVPAE</sequence>
<feature type="region of interest" description="Disordered" evidence="1">
    <location>
        <begin position="300"/>
        <end position="326"/>
    </location>
</feature>
<evidence type="ECO:0000259" key="2">
    <source>
        <dbReference type="SMART" id="SM00858"/>
    </source>
</evidence>
<dbReference type="InterPro" id="IPR031571">
    <property type="entry name" value="RcpC_dom"/>
</dbReference>
<protein>
    <recommendedName>
        <fullName evidence="2">SAF domain-containing protein</fullName>
    </recommendedName>
</protein>
<accession>A0A517YLC8</accession>
<evidence type="ECO:0000313" key="3">
    <source>
        <dbReference type="EMBL" id="QDU31032.1"/>
    </source>
</evidence>
<gene>
    <name evidence="3" type="ORF">ETAA8_61850</name>
</gene>
<dbReference type="CDD" id="cd11614">
    <property type="entry name" value="SAF_CpaB_FlgA_like"/>
    <property type="match status" value="1"/>
</dbReference>
<proteinExistence type="predicted"/>
<dbReference type="Pfam" id="PF08666">
    <property type="entry name" value="SAF"/>
    <property type="match status" value="1"/>
</dbReference>
<evidence type="ECO:0000313" key="4">
    <source>
        <dbReference type="Proteomes" id="UP000315017"/>
    </source>
</evidence>
<dbReference type="Proteomes" id="UP000315017">
    <property type="component" value="Chromosome"/>
</dbReference>
<dbReference type="OrthoDB" id="163768at2"/>
<dbReference type="AlphaFoldDB" id="A0A517YLC8"/>
<dbReference type="SMART" id="SM00858">
    <property type="entry name" value="SAF"/>
    <property type="match status" value="1"/>
</dbReference>
<organism evidence="3 4">
    <name type="scientific">Anatilimnocola aggregata</name>
    <dbReference type="NCBI Taxonomy" id="2528021"/>
    <lineage>
        <taxon>Bacteria</taxon>
        <taxon>Pseudomonadati</taxon>
        <taxon>Planctomycetota</taxon>
        <taxon>Planctomycetia</taxon>
        <taxon>Pirellulales</taxon>
        <taxon>Pirellulaceae</taxon>
        <taxon>Anatilimnocola</taxon>
    </lineage>
</organism>
<name>A0A517YLC8_9BACT</name>
<dbReference type="EMBL" id="CP036274">
    <property type="protein sequence ID" value="QDU31032.1"/>
    <property type="molecule type" value="Genomic_DNA"/>
</dbReference>